<gene>
    <name evidence="1" type="ORF">GCM10010982_14330</name>
</gene>
<dbReference type="Proteomes" id="UP000606935">
    <property type="component" value="Unassembled WGS sequence"/>
</dbReference>
<reference evidence="1" key="1">
    <citation type="journal article" date="2014" name="Int. J. Syst. Evol. Microbiol.">
        <title>Complete genome sequence of Corynebacterium casei LMG S-19264T (=DSM 44701T), isolated from a smear-ripened cheese.</title>
        <authorList>
            <consortium name="US DOE Joint Genome Institute (JGI-PGF)"/>
            <person name="Walter F."/>
            <person name="Albersmeier A."/>
            <person name="Kalinowski J."/>
            <person name="Ruckert C."/>
        </authorList>
    </citation>
    <scope>NUCLEOTIDE SEQUENCE</scope>
    <source>
        <strain evidence="1">CGMCC 1.7086</strain>
    </source>
</reference>
<evidence type="ECO:0000313" key="2">
    <source>
        <dbReference type="Proteomes" id="UP000606935"/>
    </source>
</evidence>
<protein>
    <submittedName>
        <fullName evidence="1">Uncharacterized protein</fullName>
    </submittedName>
</protein>
<keyword evidence="2" id="KW-1185">Reference proteome</keyword>
<dbReference type="RefSeq" id="WP_188692416.1">
    <property type="nucleotide sequence ID" value="NZ_BMLS01000002.1"/>
</dbReference>
<dbReference type="AlphaFoldDB" id="A0A917YY02"/>
<organism evidence="1 2">
    <name type="scientific">Bowmanella pacifica</name>
    <dbReference type="NCBI Taxonomy" id="502051"/>
    <lineage>
        <taxon>Bacteria</taxon>
        <taxon>Pseudomonadati</taxon>
        <taxon>Pseudomonadota</taxon>
        <taxon>Gammaproteobacteria</taxon>
        <taxon>Alteromonadales</taxon>
        <taxon>Alteromonadaceae</taxon>
        <taxon>Bowmanella</taxon>
    </lineage>
</organism>
<sequence>MSIEHNNQFLHQVKPRQCPSCGAKTIADYVYGLADDQKTQKAHQEGKIVLGGCDMGHICAGEPYRAWQCMGCGVDFYSMQQISITIALQSERNLR</sequence>
<dbReference type="EMBL" id="BMLS01000002">
    <property type="protein sequence ID" value="GGO67566.1"/>
    <property type="molecule type" value="Genomic_DNA"/>
</dbReference>
<comment type="caution">
    <text evidence="1">The sequence shown here is derived from an EMBL/GenBank/DDBJ whole genome shotgun (WGS) entry which is preliminary data.</text>
</comment>
<evidence type="ECO:0000313" key="1">
    <source>
        <dbReference type="EMBL" id="GGO67566.1"/>
    </source>
</evidence>
<accession>A0A917YY02</accession>
<proteinExistence type="predicted"/>
<name>A0A917YY02_9ALTE</name>
<reference evidence="1" key="2">
    <citation type="submission" date="2020-09" db="EMBL/GenBank/DDBJ databases">
        <authorList>
            <person name="Sun Q."/>
            <person name="Zhou Y."/>
        </authorList>
    </citation>
    <scope>NUCLEOTIDE SEQUENCE</scope>
    <source>
        <strain evidence="1">CGMCC 1.7086</strain>
    </source>
</reference>